<protein>
    <submittedName>
        <fullName evidence="2">Uncharacterized protein</fullName>
    </submittedName>
</protein>
<sequence>MVATLPGSVLRAPPLLRRQEAGAPRRRGRRLPGLARPAYWATTGRSRDGPMSEAVYHTGGNQNKTEAKKIRKVVERTPAKSGYKHHRIIYINAVAKHCYTNYKP</sequence>
<evidence type="ECO:0000313" key="2">
    <source>
        <dbReference type="EMBL" id="KAJ1080672.1"/>
    </source>
</evidence>
<dbReference type="EMBL" id="JANPWB010000016">
    <property type="protein sequence ID" value="KAJ1080672.1"/>
    <property type="molecule type" value="Genomic_DNA"/>
</dbReference>
<gene>
    <name evidence="2" type="ORF">NDU88_000866</name>
</gene>
<evidence type="ECO:0000313" key="3">
    <source>
        <dbReference type="Proteomes" id="UP001066276"/>
    </source>
</evidence>
<reference evidence="2" key="1">
    <citation type="journal article" date="2022" name="bioRxiv">
        <title>Sequencing and chromosome-scale assembly of the giantPleurodeles waltlgenome.</title>
        <authorList>
            <person name="Brown T."/>
            <person name="Elewa A."/>
            <person name="Iarovenko S."/>
            <person name="Subramanian E."/>
            <person name="Araus A.J."/>
            <person name="Petzold A."/>
            <person name="Susuki M."/>
            <person name="Suzuki K.-i.T."/>
            <person name="Hayashi T."/>
            <person name="Toyoda A."/>
            <person name="Oliveira C."/>
            <person name="Osipova E."/>
            <person name="Leigh N.D."/>
            <person name="Simon A."/>
            <person name="Yun M.H."/>
        </authorList>
    </citation>
    <scope>NUCLEOTIDE SEQUENCE</scope>
    <source>
        <strain evidence="2">20211129_DDA</strain>
        <tissue evidence="2">Liver</tissue>
    </source>
</reference>
<organism evidence="2 3">
    <name type="scientific">Pleurodeles waltl</name>
    <name type="common">Iberian ribbed newt</name>
    <dbReference type="NCBI Taxonomy" id="8319"/>
    <lineage>
        <taxon>Eukaryota</taxon>
        <taxon>Metazoa</taxon>
        <taxon>Chordata</taxon>
        <taxon>Craniata</taxon>
        <taxon>Vertebrata</taxon>
        <taxon>Euteleostomi</taxon>
        <taxon>Amphibia</taxon>
        <taxon>Batrachia</taxon>
        <taxon>Caudata</taxon>
        <taxon>Salamandroidea</taxon>
        <taxon>Salamandridae</taxon>
        <taxon>Pleurodelinae</taxon>
        <taxon>Pleurodeles</taxon>
    </lineage>
</organism>
<dbReference type="AlphaFoldDB" id="A0AAV7KRC7"/>
<dbReference type="Proteomes" id="UP001066276">
    <property type="component" value="Chromosome 12"/>
</dbReference>
<comment type="caution">
    <text evidence="2">The sequence shown here is derived from an EMBL/GenBank/DDBJ whole genome shotgun (WGS) entry which is preliminary data.</text>
</comment>
<name>A0AAV7KRC7_PLEWA</name>
<proteinExistence type="predicted"/>
<feature type="region of interest" description="Disordered" evidence="1">
    <location>
        <begin position="15"/>
        <end position="66"/>
    </location>
</feature>
<accession>A0AAV7KRC7</accession>
<keyword evidence="3" id="KW-1185">Reference proteome</keyword>
<evidence type="ECO:0000256" key="1">
    <source>
        <dbReference type="SAM" id="MobiDB-lite"/>
    </source>
</evidence>